<dbReference type="STRING" id="1544416.Cocul_02100"/>
<name>A0A0Q1A8N0_9CORY</name>
<feature type="domain" description="Htaa" evidence="3">
    <location>
        <begin position="287"/>
        <end position="460"/>
    </location>
</feature>
<dbReference type="AlphaFoldDB" id="A0A0Q1A8N0"/>
<sequence length="830" mass="82933">MRSASPWKAWAASVAVAGLSLVSVPVVGPTVASSIVPVAHAQECLGLADGTLDWGIKQSFRNYLTGPIAMGGWELDGAEFHGEEKGSDGAFRFPADAERAALGSDDADIPLRGSVHLTGHFGALSITMSDLEVQIRGTQGQIVGRMGSDSPAPLSSVLGFGGGTQERVPLATLSLDQPLSQALAADGTATFTATTRLTEEANQALGGNYGEGNNEGDTATLRLRTAPSQGECGAVDTSVPLAQAPGREAEPAAPAVPAQSPAPAAETRPAAAPAPTNAAECAEVTSASAGWGIKQSFRNYLTGPIAMGGWDLDGVEYRGSQGGADGQFAFTSPQGQATVTPEGADIPLAGSLSLHGHMGLLKIDMSNMSVKVRGNQAQFIADFSSNTVNRPAAGAKVTGQETGTQAVIAEFTLDNPITQDALASGEVHLSGGGYITAEGNRAFGGNYGEGNNQADPLDVTLAVSGAAECGTGEGLSDYSASSPATAGEGTQAPSGTGGQQPAPATSPGQGQPALNVAAPQQAAGTPASSGNSGASISAGGTCDEAATKAVSDARLGWGVKDSFRTYVRGPIAHGGWRLSGATESGGAFVFSGKQGAVDTSAARGTISHGGSVTFYGHDGVLNTTIANPEVQFAGGGGTLIAEVTSNDTEGNTVNYGRIAVADLAVNTSVSGDVIDGTAAASLTQAGATALGNFYPAGTEMSPVTFKAALSGGASCGAVTGAEAAKSAGAGAKTLSKEEIAALEKSGETNTDNPETTEAEAPMEVDAARSGSRTSLLDSDQVAPRSAAVALAENPMTPPSLAVMVLGLAGLGVYLLMGRRAAKKTEGDYEE</sequence>
<evidence type="ECO:0000259" key="3">
    <source>
        <dbReference type="Pfam" id="PF04213"/>
    </source>
</evidence>
<evidence type="ECO:0000313" key="5">
    <source>
        <dbReference type="Proteomes" id="UP000050517"/>
    </source>
</evidence>
<keyword evidence="2" id="KW-1133">Transmembrane helix</keyword>
<feature type="region of interest" description="Disordered" evidence="1">
    <location>
        <begin position="474"/>
        <end position="540"/>
    </location>
</feature>
<keyword evidence="5" id="KW-1185">Reference proteome</keyword>
<accession>A0A0Q1A8N0</accession>
<evidence type="ECO:0000256" key="1">
    <source>
        <dbReference type="SAM" id="MobiDB-lite"/>
    </source>
</evidence>
<organism evidence="4 5">
    <name type="scientific">Corynebacterium oculi</name>
    <dbReference type="NCBI Taxonomy" id="1544416"/>
    <lineage>
        <taxon>Bacteria</taxon>
        <taxon>Bacillati</taxon>
        <taxon>Actinomycetota</taxon>
        <taxon>Actinomycetes</taxon>
        <taxon>Mycobacteriales</taxon>
        <taxon>Corynebacteriaceae</taxon>
        <taxon>Corynebacterium</taxon>
    </lineage>
</organism>
<feature type="region of interest" description="Disordered" evidence="1">
    <location>
        <begin position="742"/>
        <end position="779"/>
    </location>
</feature>
<dbReference type="Proteomes" id="UP000050517">
    <property type="component" value="Unassembled WGS sequence"/>
</dbReference>
<dbReference type="EMBL" id="LKST01000004">
    <property type="protein sequence ID" value="KQB83128.1"/>
    <property type="molecule type" value="Genomic_DNA"/>
</dbReference>
<feature type="compositionally biased region" description="Low complexity" evidence="1">
    <location>
        <begin position="527"/>
        <end position="540"/>
    </location>
</feature>
<keyword evidence="2" id="KW-0472">Membrane</keyword>
<feature type="transmembrane region" description="Helical" evidence="2">
    <location>
        <begin position="799"/>
        <end position="816"/>
    </location>
</feature>
<keyword evidence="2" id="KW-0812">Transmembrane</keyword>
<feature type="domain" description="Htaa" evidence="3">
    <location>
        <begin position="553"/>
        <end position="705"/>
    </location>
</feature>
<dbReference type="InterPro" id="IPR007331">
    <property type="entry name" value="Htaa"/>
</dbReference>
<comment type="caution">
    <text evidence="4">The sequence shown here is derived from an EMBL/GenBank/DDBJ whole genome shotgun (WGS) entry which is preliminary data.</text>
</comment>
<evidence type="ECO:0000313" key="4">
    <source>
        <dbReference type="EMBL" id="KQB83128.1"/>
    </source>
</evidence>
<feature type="domain" description="Htaa" evidence="3">
    <location>
        <begin position="49"/>
        <end position="213"/>
    </location>
</feature>
<dbReference type="Pfam" id="PF04213">
    <property type="entry name" value="HtaA"/>
    <property type="match status" value="3"/>
</dbReference>
<proteinExistence type="predicted"/>
<gene>
    <name evidence="4" type="ORF">Cocul_02100</name>
</gene>
<dbReference type="PATRIC" id="fig|1544416.3.peg.2095"/>
<evidence type="ECO:0000256" key="2">
    <source>
        <dbReference type="SAM" id="Phobius"/>
    </source>
</evidence>
<reference evidence="4 5" key="1">
    <citation type="submission" date="2015-10" db="EMBL/GenBank/DDBJ databases">
        <title>Corynebacteirum lowii and Corynebacterium oculi species nova, derived from human clinical disease and and emended description of Corynebacterium mastiditis.</title>
        <authorList>
            <person name="Bernard K."/>
            <person name="Pacheco A.L."/>
            <person name="Mcdougall C."/>
            <person name="Burtx T."/>
            <person name="Weibe D."/>
            <person name="Tyler S."/>
            <person name="Olson A.B."/>
            <person name="Cnockaert M."/>
            <person name="Eguchi H."/>
            <person name="Kuwahara T."/>
            <person name="Nakayama-Imaohji H."/>
            <person name="Boudewijins M."/>
            <person name="Van Hoecke F."/>
            <person name="Bernier A.-M."/>
            <person name="Vandamme P."/>
        </authorList>
    </citation>
    <scope>NUCLEOTIDE SEQUENCE [LARGE SCALE GENOMIC DNA]</scope>
    <source>
        <strain evidence="4 5">NML 130210</strain>
    </source>
</reference>
<protein>
    <submittedName>
        <fullName evidence="4">Htaa</fullName>
    </submittedName>
</protein>
<feature type="region of interest" description="Disordered" evidence="1">
    <location>
        <begin position="246"/>
        <end position="277"/>
    </location>
</feature>